<evidence type="ECO:0000256" key="1">
    <source>
        <dbReference type="ARBA" id="ARBA00001974"/>
    </source>
</evidence>
<reference evidence="11 12" key="1">
    <citation type="submission" date="2017-07" db="EMBL/GenBank/DDBJ databases">
        <title>Draft whole genome sequences of clinical Proprionibacteriaceae strains.</title>
        <authorList>
            <person name="Bernier A.-M."/>
            <person name="Bernard K."/>
            <person name="Domingo M.-C."/>
        </authorList>
    </citation>
    <scope>NUCLEOTIDE SEQUENCE [LARGE SCALE GENOMIC DNA]</scope>
    <source>
        <strain evidence="11 12">NML 130396</strain>
    </source>
</reference>
<dbReference type="InterPro" id="IPR017927">
    <property type="entry name" value="FAD-bd_FR_type"/>
</dbReference>
<dbReference type="Proteomes" id="UP000216311">
    <property type="component" value="Unassembled WGS sequence"/>
</dbReference>
<dbReference type="InterPro" id="IPR001041">
    <property type="entry name" value="2Fe-2S_ferredoxin-type"/>
</dbReference>
<dbReference type="InterPro" id="IPR050415">
    <property type="entry name" value="MRET"/>
</dbReference>
<proteinExistence type="predicted"/>
<evidence type="ECO:0000256" key="2">
    <source>
        <dbReference type="ARBA" id="ARBA00022630"/>
    </source>
</evidence>
<dbReference type="Gene3D" id="3.40.50.80">
    <property type="entry name" value="Nucleotide-binding domain of ferredoxin-NADP reductase (FNR) module"/>
    <property type="match status" value="1"/>
</dbReference>
<evidence type="ECO:0000259" key="10">
    <source>
        <dbReference type="PROSITE" id="PS51384"/>
    </source>
</evidence>
<organism evidence="11 12">
    <name type="scientific">Enemella dayhoffiae</name>
    <dbReference type="NCBI Taxonomy" id="2016507"/>
    <lineage>
        <taxon>Bacteria</taxon>
        <taxon>Bacillati</taxon>
        <taxon>Actinomycetota</taxon>
        <taxon>Actinomycetes</taxon>
        <taxon>Propionibacteriales</taxon>
        <taxon>Propionibacteriaceae</taxon>
        <taxon>Enemella</taxon>
    </lineage>
</organism>
<evidence type="ECO:0000256" key="8">
    <source>
        <dbReference type="ARBA" id="ARBA00023014"/>
    </source>
</evidence>
<dbReference type="Pfam" id="PF00111">
    <property type="entry name" value="Fer2"/>
    <property type="match status" value="1"/>
</dbReference>
<evidence type="ECO:0000256" key="7">
    <source>
        <dbReference type="ARBA" id="ARBA00023004"/>
    </source>
</evidence>
<dbReference type="OrthoDB" id="9796486at2"/>
<dbReference type="GO" id="GO:0016491">
    <property type="term" value="F:oxidoreductase activity"/>
    <property type="evidence" value="ECO:0007669"/>
    <property type="project" value="UniProtKB-KW"/>
</dbReference>
<keyword evidence="6" id="KW-0560">Oxidoreductase</keyword>
<keyword evidence="8" id="KW-0411">Iron-sulfur</keyword>
<dbReference type="InterPro" id="IPR036010">
    <property type="entry name" value="2Fe-2S_ferredoxin-like_sf"/>
</dbReference>
<dbReference type="PROSITE" id="PS51384">
    <property type="entry name" value="FAD_FR"/>
    <property type="match status" value="1"/>
</dbReference>
<evidence type="ECO:0000313" key="11">
    <source>
        <dbReference type="EMBL" id="OYO25368.1"/>
    </source>
</evidence>
<comment type="cofactor">
    <cofactor evidence="1">
        <name>FAD</name>
        <dbReference type="ChEBI" id="CHEBI:57692"/>
    </cofactor>
</comment>
<dbReference type="CDD" id="cd06216">
    <property type="entry name" value="FNR_iron_sulfur_binding_2"/>
    <property type="match status" value="1"/>
</dbReference>
<dbReference type="GO" id="GO:0046872">
    <property type="term" value="F:metal ion binding"/>
    <property type="evidence" value="ECO:0007669"/>
    <property type="project" value="UniProtKB-KW"/>
</dbReference>
<evidence type="ECO:0000256" key="3">
    <source>
        <dbReference type="ARBA" id="ARBA00022714"/>
    </source>
</evidence>
<keyword evidence="5" id="KW-0274">FAD</keyword>
<dbReference type="SUPFAM" id="SSF52343">
    <property type="entry name" value="Ferredoxin reductase-like, C-terminal NADP-linked domain"/>
    <property type="match status" value="1"/>
</dbReference>
<dbReference type="SUPFAM" id="SSF63380">
    <property type="entry name" value="Riboflavin synthase domain-like"/>
    <property type="match status" value="1"/>
</dbReference>
<dbReference type="InterPro" id="IPR008333">
    <property type="entry name" value="Cbr1-like_FAD-bd_dom"/>
</dbReference>
<dbReference type="Gene3D" id="2.40.30.10">
    <property type="entry name" value="Translation factors"/>
    <property type="match status" value="1"/>
</dbReference>
<keyword evidence="12" id="KW-1185">Reference proteome</keyword>
<dbReference type="Pfam" id="PF00970">
    <property type="entry name" value="FAD_binding_6"/>
    <property type="match status" value="1"/>
</dbReference>
<dbReference type="PROSITE" id="PS51085">
    <property type="entry name" value="2FE2S_FER_2"/>
    <property type="match status" value="1"/>
</dbReference>
<dbReference type="InterPro" id="IPR012675">
    <property type="entry name" value="Beta-grasp_dom_sf"/>
</dbReference>
<sequence>MRHSPRKESTITTTSIISAGARRLARALATPLVPADYLDLLDPLRPGGDLRGRILAVLPETADAATIVIRPGADWAGHRPGQYLRVGLDVDGVRQHRAYSITSRTDEPTLRITVKAIPGGVVSNHLVRTARAGDLLHLSQATGEFCQPETLPGKVLLLTAGSGITPVLGMLRNHRFTDAVLLHSSPAVADVIARSELEGYAAAGTLRLLARLTDTGGLLRLDELDALVPDWREREVWACGPVGLLDAAEEHWAAAGLTERLHTERFRPAVFAAVGEGGTVTFTGTGQRVDAPGDRPLLNAAEEAGVTLPSGCRMGICRGCLVPMRNGSVRDLRSGEVTTAEDEPVHVQTCVTAPAGDCRIDNQGS</sequence>
<protein>
    <submittedName>
        <fullName evidence="11">Stearoyl-CoA 9-desaturase</fullName>
    </submittedName>
</protein>
<dbReference type="PANTHER" id="PTHR47354:SF6">
    <property type="entry name" value="NADH OXIDOREDUCTASE HCR"/>
    <property type="match status" value="1"/>
</dbReference>
<gene>
    <name evidence="11" type="ORF">CGZ93_01545</name>
</gene>
<dbReference type="Gene3D" id="3.10.20.30">
    <property type="match status" value="1"/>
</dbReference>
<comment type="caution">
    <text evidence="11">The sequence shown here is derived from an EMBL/GenBank/DDBJ whole genome shotgun (WGS) entry which is preliminary data.</text>
</comment>
<dbReference type="GO" id="GO:0051537">
    <property type="term" value="F:2 iron, 2 sulfur cluster binding"/>
    <property type="evidence" value="ECO:0007669"/>
    <property type="project" value="UniProtKB-KW"/>
</dbReference>
<feature type="domain" description="FAD-binding FR-type" evidence="10">
    <location>
        <begin position="47"/>
        <end position="148"/>
    </location>
</feature>
<dbReference type="CDD" id="cd00207">
    <property type="entry name" value="fer2"/>
    <property type="match status" value="1"/>
</dbReference>
<name>A0A255HBI7_9ACTN</name>
<keyword evidence="4" id="KW-0479">Metal-binding</keyword>
<dbReference type="PANTHER" id="PTHR47354">
    <property type="entry name" value="NADH OXIDOREDUCTASE HCR"/>
    <property type="match status" value="1"/>
</dbReference>
<evidence type="ECO:0000259" key="9">
    <source>
        <dbReference type="PROSITE" id="PS51085"/>
    </source>
</evidence>
<dbReference type="SUPFAM" id="SSF54292">
    <property type="entry name" value="2Fe-2S ferredoxin-like"/>
    <property type="match status" value="1"/>
</dbReference>
<evidence type="ECO:0000256" key="4">
    <source>
        <dbReference type="ARBA" id="ARBA00022723"/>
    </source>
</evidence>
<dbReference type="EMBL" id="NMVQ01000001">
    <property type="protein sequence ID" value="OYO25368.1"/>
    <property type="molecule type" value="Genomic_DNA"/>
</dbReference>
<accession>A0A255HBI7</accession>
<dbReference type="InterPro" id="IPR039261">
    <property type="entry name" value="FNR_nucleotide-bd"/>
</dbReference>
<dbReference type="AlphaFoldDB" id="A0A255HBI7"/>
<evidence type="ECO:0000256" key="5">
    <source>
        <dbReference type="ARBA" id="ARBA00022827"/>
    </source>
</evidence>
<keyword evidence="2" id="KW-0285">Flavoprotein</keyword>
<feature type="domain" description="2Fe-2S ferredoxin-type" evidence="9">
    <location>
        <begin position="278"/>
        <end position="365"/>
    </location>
</feature>
<dbReference type="InterPro" id="IPR017938">
    <property type="entry name" value="Riboflavin_synthase-like_b-brl"/>
</dbReference>
<evidence type="ECO:0000313" key="12">
    <source>
        <dbReference type="Proteomes" id="UP000216311"/>
    </source>
</evidence>
<evidence type="ECO:0000256" key="6">
    <source>
        <dbReference type="ARBA" id="ARBA00023002"/>
    </source>
</evidence>
<keyword evidence="3" id="KW-0001">2Fe-2S</keyword>
<keyword evidence="7" id="KW-0408">Iron</keyword>